<dbReference type="InterPro" id="IPR013740">
    <property type="entry name" value="Redoxin"/>
</dbReference>
<dbReference type="PANTHER" id="PTHR42852:SF6">
    <property type="entry name" value="THIOL:DISULFIDE INTERCHANGE PROTEIN DSBE"/>
    <property type="match status" value="1"/>
</dbReference>
<dbReference type="Proteomes" id="UP001201273">
    <property type="component" value="Unassembled WGS sequence"/>
</dbReference>
<sequence length="178" mass="20298">MDNKPRLWLFLLPLGIFLAAVVFLFKGLYSDPSKLESALIGQPVPTFTLQDLYQPETRHDASIFKGKPMLLNVWATWCPTCYAEHTYLNKLAADGVYIVGLNYKDDREKAIRWLTDLGNPYQVSLYDKDGMLGLDLGVYGAPETYLIDSQGVIQYRHVGDVNDHVWQQTLLPIFKDLK</sequence>
<evidence type="ECO:0000256" key="1">
    <source>
        <dbReference type="ARBA" id="ARBA00004383"/>
    </source>
</evidence>
<protein>
    <submittedName>
        <fullName evidence="7">DsbE family thiol:disulfide interchange protein</fullName>
    </submittedName>
</protein>
<dbReference type="InterPro" id="IPR017937">
    <property type="entry name" value="Thioredoxin_CS"/>
</dbReference>
<organism evidence="7 8">
    <name type="scientific">Motilimonas cestriensis</name>
    <dbReference type="NCBI Taxonomy" id="2742685"/>
    <lineage>
        <taxon>Bacteria</taxon>
        <taxon>Pseudomonadati</taxon>
        <taxon>Pseudomonadota</taxon>
        <taxon>Gammaproteobacteria</taxon>
        <taxon>Alteromonadales</taxon>
        <taxon>Alteromonadales genera incertae sedis</taxon>
        <taxon>Motilimonas</taxon>
    </lineage>
</organism>
<dbReference type="InterPro" id="IPR013766">
    <property type="entry name" value="Thioredoxin_domain"/>
</dbReference>
<keyword evidence="3" id="KW-0201">Cytochrome c-type biogenesis</keyword>
<evidence type="ECO:0000256" key="3">
    <source>
        <dbReference type="ARBA" id="ARBA00022748"/>
    </source>
</evidence>
<name>A0ABS8WCN3_9GAMM</name>
<dbReference type="PROSITE" id="PS51352">
    <property type="entry name" value="THIOREDOXIN_2"/>
    <property type="match status" value="1"/>
</dbReference>
<dbReference type="InterPro" id="IPR050553">
    <property type="entry name" value="Thioredoxin_ResA/DsbE_sf"/>
</dbReference>
<dbReference type="Pfam" id="PF08534">
    <property type="entry name" value="Redoxin"/>
    <property type="match status" value="1"/>
</dbReference>
<keyword evidence="8" id="KW-1185">Reference proteome</keyword>
<reference evidence="7 8" key="1">
    <citation type="journal article" date="2022" name="Environ. Microbiol. Rep.">
        <title>Eco-phylogenetic analyses reveal divergent evolution of vitamin B12 metabolism in the marine bacterial family 'Psychromonadaceae'.</title>
        <authorList>
            <person name="Jin X."/>
            <person name="Yang Y."/>
            <person name="Cao H."/>
            <person name="Gao B."/>
            <person name="Zhao Z."/>
        </authorList>
    </citation>
    <scope>NUCLEOTIDE SEQUENCE [LARGE SCALE GENOMIC DNA]</scope>
    <source>
        <strain evidence="7 8">MKS20</strain>
    </source>
</reference>
<keyword evidence="4" id="KW-1015">Disulfide bond</keyword>
<dbReference type="InterPro" id="IPR036249">
    <property type="entry name" value="Thioredoxin-like_sf"/>
</dbReference>
<dbReference type="Gene3D" id="3.40.30.10">
    <property type="entry name" value="Glutaredoxin"/>
    <property type="match status" value="1"/>
</dbReference>
<comment type="subcellular location">
    <subcellularLocation>
        <location evidence="1">Cell inner membrane</location>
        <topology evidence="1">Single-pass membrane protein</topology>
        <orientation evidence="1">Periplasmic side</orientation>
    </subcellularLocation>
</comment>
<gene>
    <name evidence="7" type="ORF">K6Y31_11895</name>
</gene>
<evidence type="ECO:0000313" key="8">
    <source>
        <dbReference type="Proteomes" id="UP001201273"/>
    </source>
</evidence>
<comment type="similarity">
    <text evidence="2">Belongs to the thioredoxin family. DsbE subfamily.</text>
</comment>
<feature type="domain" description="Thioredoxin" evidence="6">
    <location>
        <begin position="38"/>
        <end position="178"/>
    </location>
</feature>
<dbReference type="PROSITE" id="PS00194">
    <property type="entry name" value="THIOREDOXIN_1"/>
    <property type="match status" value="1"/>
</dbReference>
<evidence type="ECO:0000256" key="4">
    <source>
        <dbReference type="ARBA" id="ARBA00023157"/>
    </source>
</evidence>
<dbReference type="CDD" id="cd03010">
    <property type="entry name" value="TlpA_like_DsbE"/>
    <property type="match status" value="1"/>
</dbReference>
<evidence type="ECO:0000256" key="2">
    <source>
        <dbReference type="ARBA" id="ARBA00007758"/>
    </source>
</evidence>
<dbReference type="NCBIfam" id="TIGR00385">
    <property type="entry name" value="dsbE"/>
    <property type="match status" value="1"/>
</dbReference>
<keyword evidence="5" id="KW-0676">Redox-active center</keyword>
<evidence type="ECO:0000256" key="5">
    <source>
        <dbReference type="ARBA" id="ARBA00023284"/>
    </source>
</evidence>
<dbReference type="InterPro" id="IPR004799">
    <property type="entry name" value="Periplasmic_diS_OxRdtase_DsbE"/>
</dbReference>
<evidence type="ECO:0000259" key="6">
    <source>
        <dbReference type="PROSITE" id="PS51352"/>
    </source>
</evidence>
<dbReference type="PANTHER" id="PTHR42852">
    <property type="entry name" value="THIOL:DISULFIDE INTERCHANGE PROTEIN DSBE"/>
    <property type="match status" value="1"/>
</dbReference>
<proteinExistence type="inferred from homology"/>
<comment type="caution">
    <text evidence="7">The sequence shown here is derived from an EMBL/GenBank/DDBJ whole genome shotgun (WGS) entry which is preliminary data.</text>
</comment>
<evidence type="ECO:0000313" key="7">
    <source>
        <dbReference type="EMBL" id="MCE2595521.1"/>
    </source>
</evidence>
<dbReference type="RefSeq" id="WP_233052996.1">
    <property type="nucleotide sequence ID" value="NZ_JAIMJA010000011.1"/>
</dbReference>
<dbReference type="EMBL" id="JAIMJA010000011">
    <property type="protein sequence ID" value="MCE2595521.1"/>
    <property type="molecule type" value="Genomic_DNA"/>
</dbReference>
<dbReference type="SUPFAM" id="SSF52833">
    <property type="entry name" value="Thioredoxin-like"/>
    <property type="match status" value="1"/>
</dbReference>
<accession>A0ABS8WCN3</accession>